<evidence type="ECO:0000313" key="1">
    <source>
        <dbReference type="EMBL" id="EAP72160.1"/>
    </source>
</evidence>
<proteinExistence type="predicted"/>
<gene>
    <name evidence="1" type="ORF">RRSL_02576</name>
</gene>
<accession>A0AB33VBH7</accession>
<name>A0AB33VBH7_RALSU</name>
<dbReference type="RefSeq" id="WP_003264267.1">
    <property type="nucleotide sequence ID" value="NZ_AAKL01000034.1"/>
</dbReference>
<evidence type="ECO:0000313" key="2">
    <source>
        <dbReference type="Proteomes" id="UP000005933"/>
    </source>
</evidence>
<dbReference type="EMBL" id="AAKL01000034">
    <property type="protein sequence ID" value="EAP72160.1"/>
    <property type="molecule type" value="Genomic_DNA"/>
</dbReference>
<reference evidence="1 2" key="1">
    <citation type="journal article" date="2006" name="Mol. Plant Microbe Interact.">
        <title>Identification of open reading frames unique to a select agent: Ralstonia solanacearum race 3 biovar 2.</title>
        <authorList>
            <person name="Gabriel D.W."/>
            <person name="Allen C."/>
            <person name="Schell M."/>
            <person name="Denny T.P."/>
            <person name="Greenberg J.T."/>
            <person name="Duan Y.P."/>
            <person name="Flores-Cruz Z."/>
            <person name="Huang Q."/>
            <person name="Clifford J.M."/>
            <person name="Presting G."/>
            <person name="Gonzalez E.T."/>
            <person name="Reddy J."/>
            <person name="Elphinstone J."/>
            <person name="Swanson J."/>
            <person name="Yao J."/>
            <person name="Mulholland V."/>
            <person name="Liu L."/>
            <person name="Farmerie W."/>
            <person name="Patnaikuni M."/>
            <person name="Balogh B."/>
            <person name="Norman D."/>
            <person name="Alvarez A."/>
            <person name="Castillo J.A."/>
            <person name="Jones J."/>
            <person name="Saddler G."/>
            <person name="Walunas T."/>
            <person name="Zhukov A."/>
            <person name="Mikhailova N."/>
        </authorList>
    </citation>
    <scope>NUCLEOTIDE SEQUENCE [LARGE SCALE GENOMIC DNA]</scope>
    <source>
        <strain evidence="1 2">UW551</strain>
    </source>
</reference>
<dbReference type="AlphaFoldDB" id="A0AB33VBH7"/>
<organism evidence="1 2">
    <name type="scientific">Ralstonia solanacearum (strain UW551)</name>
    <dbReference type="NCBI Taxonomy" id="342110"/>
    <lineage>
        <taxon>Bacteria</taxon>
        <taxon>Pseudomonadati</taxon>
        <taxon>Pseudomonadota</taxon>
        <taxon>Betaproteobacteria</taxon>
        <taxon>Burkholderiales</taxon>
        <taxon>Burkholderiaceae</taxon>
        <taxon>Ralstonia</taxon>
        <taxon>Ralstonia solanacearum species complex</taxon>
    </lineage>
</organism>
<sequence length="408" mass="46606">MNPKRTLQLAAEYFGLLETLAHRGHGVAFSSIYDTLKVVLPDHVRSPKEVVDVLVTNGLLERSPEADGEWEIPPAVTDFVLHLAKRQRLMAPGELKGLLLDMDEDVYVLARLVGRREVSLVNTSALRLVTYLQRAQKLCTDHHAAVLLKVAEIKMREDKRPIRERYAFILSLYERHIKPMQVLVDRDGLLTKLLERLLNIIRDADWMSDGVVSTPVSRLRAHVLQLKRDSSEKFLESYNEVMPLYNKLRRDHELAAAVASMLDVAGRHGIGAWDFSRHMPTVYWTAENLFTDYALEDHVRGIQEYAEDEPEPLITLNTPGVPTAPDPMYMEEVIERLRHESPVPDVLRWLFEGYASQTETEILCAYQDISEHPELTTAHDEDEVEAIFGTVAYTYFPLRIECGSARQV</sequence>
<comment type="caution">
    <text evidence="1">The sequence shown here is derived from an EMBL/GenBank/DDBJ whole genome shotgun (WGS) entry which is preliminary data.</text>
</comment>
<protein>
    <submittedName>
        <fullName evidence="1">Uncharacterized protein</fullName>
    </submittedName>
</protein>
<dbReference type="Proteomes" id="UP000005933">
    <property type="component" value="Unassembled WGS sequence"/>
</dbReference>